<dbReference type="VEuPathDB" id="FungiDB:HMPREF1541_05966"/>
<dbReference type="RefSeq" id="XP_008718525.1">
    <property type="nucleotide sequence ID" value="XM_008720303.1"/>
</dbReference>
<evidence type="ECO:0000313" key="4">
    <source>
        <dbReference type="Proteomes" id="UP000030752"/>
    </source>
</evidence>
<dbReference type="EMBL" id="KB822721">
    <property type="protein sequence ID" value="ETN39740.1"/>
    <property type="molecule type" value="Genomic_DNA"/>
</dbReference>
<evidence type="ECO:0000313" key="3">
    <source>
        <dbReference type="EMBL" id="ETN39740.1"/>
    </source>
</evidence>
<dbReference type="HOGENOM" id="CLU_005027_4_2_1"/>
<dbReference type="PANTHER" id="PTHR12203:SF22">
    <property type="entry name" value="CAPSULE ASSOCIATED PROTEIN"/>
    <property type="match status" value="1"/>
</dbReference>
<evidence type="ECO:0000259" key="2">
    <source>
        <dbReference type="SMART" id="SM00672"/>
    </source>
</evidence>
<dbReference type="InParanoid" id="W2RTT9"/>
<dbReference type="GeneID" id="19973305"/>
<dbReference type="Pfam" id="PF05686">
    <property type="entry name" value="Glyco_transf_90"/>
    <property type="match status" value="1"/>
</dbReference>
<name>W2RTT9_CYPE1</name>
<dbReference type="SMART" id="SM00672">
    <property type="entry name" value="CAP10"/>
    <property type="match status" value="1"/>
</dbReference>
<accession>W2RTT9</accession>
<dbReference type="Proteomes" id="UP000030752">
    <property type="component" value="Unassembled WGS sequence"/>
</dbReference>
<sequence>MARTTISRSAPYIAVFLVCFIWYNFQLHPFASINPWQRPIRDSAQEPFLANSSDLPSGGRLATAEYAEDGQLRLVADTSNSASIDSLIKNAGSQFETLLRERSSTLEDAARAYRERRGRHPPPGFDQWYKYAHENGAIIVEDFWDQIYEDLEPFWAVNPSLIHSQARKLGMAVEIKDGRANATTDWFWHTIWAKMFAEVSRHLPDMVVPMNPMDEPRVMVPWEKMSELMAEAQSTKEWLPVGQMRRRVRGWGMETEEEDEEDSDLMWHDSPPFSYARAACPPESPLRRRTESTTPQMLTEEIMLHARQRTHDPDLQSYTNPSFVTNFTESTSPCNEPAIQYYHAALTDPLTASTSTDLLPLFGGSKFATVNNDILLPAPMYWNEEERFMEDDPWEWNAKTDSVIWRGTATGGWNKPNTWTRFHRHRFVALVNGTKYESAHQRASRADDIFSPLWHLSAVSPLKPALQPHLSAYLKHHVDAAFTDLFCDDHDDTKPDDRPYGSCWYTSPHYDVVPGQRLSVQYQSKYLPDIDGNSFSGRYRAFLLSNSLPIKATLYREWHDARLVPWKHFVPMNNRFDDFYRLMEYFAGCSAEICGQDVKGHDAEAEAIAKAGKEWAQKALRKVDMQIYVFRLLLEWGRVTDKDRRKLGWTDDILKRTKATEER</sequence>
<dbReference type="OrthoDB" id="541052at2759"/>
<dbReference type="InterPro" id="IPR006598">
    <property type="entry name" value="CAP10"/>
</dbReference>
<keyword evidence="1" id="KW-0812">Transmembrane</keyword>
<reference evidence="3 4" key="1">
    <citation type="submission" date="2013-03" db="EMBL/GenBank/DDBJ databases">
        <title>The Genome Sequence of Phialophora europaea CBS 101466.</title>
        <authorList>
            <consortium name="The Broad Institute Genomics Platform"/>
            <person name="Cuomo C."/>
            <person name="de Hoog S."/>
            <person name="Gorbushina A."/>
            <person name="Walker B."/>
            <person name="Young S.K."/>
            <person name="Zeng Q."/>
            <person name="Gargeya S."/>
            <person name="Fitzgerald M."/>
            <person name="Haas B."/>
            <person name="Abouelleil A."/>
            <person name="Allen A.W."/>
            <person name="Alvarado L."/>
            <person name="Arachchi H.M."/>
            <person name="Berlin A.M."/>
            <person name="Chapman S.B."/>
            <person name="Gainer-Dewar J."/>
            <person name="Goldberg J."/>
            <person name="Griggs A."/>
            <person name="Gujja S."/>
            <person name="Hansen M."/>
            <person name="Howarth C."/>
            <person name="Imamovic A."/>
            <person name="Ireland A."/>
            <person name="Larimer J."/>
            <person name="McCowan C."/>
            <person name="Murphy C."/>
            <person name="Pearson M."/>
            <person name="Poon T.W."/>
            <person name="Priest M."/>
            <person name="Roberts A."/>
            <person name="Saif S."/>
            <person name="Shea T."/>
            <person name="Sisk P."/>
            <person name="Sykes S."/>
            <person name="Wortman J."/>
            <person name="Nusbaum C."/>
            <person name="Birren B."/>
        </authorList>
    </citation>
    <scope>NUCLEOTIDE SEQUENCE [LARGE SCALE GENOMIC DNA]</scope>
    <source>
        <strain evidence="3 4">CBS 101466</strain>
    </source>
</reference>
<keyword evidence="1" id="KW-0472">Membrane</keyword>
<proteinExistence type="predicted"/>
<dbReference type="AlphaFoldDB" id="W2RTT9"/>
<gene>
    <name evidence="3" type="ORF">HMPREF1541_05966</name>
</gene>
<evidence type="ECO:0000256" key="1">
    <source>
        <dbReference type="SAM" id="Phobius"/>
    </source>
</evidence>
<dbReference type="InterPro" id="IPR051091">
    <property type="entry name" value="O-Glucosyltr/Glycosyltrsf_90"/>
</dbReference>
<dbReference type="eggNOG" id="KOG2458">
    <property type="taxonomic scope" value="Eukaryota"/>
</dbReference>
<dbReference type="PANTHER" id="PTHR12203">
    <property type="entry name" value="KDEL LYS-ASP-GLU-LEU CONTAINING - RELATED"/>
    <property type="match status" value="1"/>
</dbReference>
<organism evidence="3 4">
    <name type="scientific">Cyphellophora europaea (strain CBS 101466)</name>
    <name type="common">Phialophora europaea</name>
    <dbReference type="NCBI Taxonomy" id="1220924"/>
    <lineage>
        <taxon>Eukaryota</taxon>
        <taxon>Fungi</taxon>
        <taxon>Dikarya</taxon>
        <taxon>Ascomycota</taxon>
        <taxon>Pezizomycotina</taxon>
        <taxon>Eurotiomycetes</taxon>
        <taxon>Chaetothyriomycetidae</taxon>
        <taxon>Chaetothyriales</taxon>
        <taxon>Cyphellophoraceae</taxon>
        <taxon>Cyphellophora</taxon>
    </lineage>
</organism>
<feature type="domain" description="Glycosyl transferase CAP10" evidence="2">
    <location>
        <begin position="354"/>
        <end position="636"/>
    </location>
</feature>
<feature type="transmembrane region" description="Helical" evidence="1">
    <location>
        <begin position="12"/>
        <end position="31"/>
    </location>
</feature>
<keyword evidence="4" id="KW-1185">Reference proteome</keyword>
<keyword evidence="1" id="KW-1133">Transmembrane helix</keyword>
<protein>
    <recommendedName>
        <fullName evidence="2">Glycosyl transferase CAP10 domain-containing protein</fullName>
    </recommendedName>
</protein>